<proteinExistence type="predicted"/>
<dbReference type="Proteomes" id="UP001243989">
    <property type="component" value="Unassembled WGS sequence"/>
</dbReference>
<protein>
    <submittedName>
        <fullName evidence="2">Uncharacterized protein</fullName>
    </submittedName>
</protein>
<organism evidence="2 3">
    <name type="scientific">Colletotrichum phormii</name>
    <dbReference type="NCBI Taxonomy" id="359342"/>
    <lineage>
        <taxon>Eukaryota</taxon>
        <taxon>Fungi</taxon>
        <taxon>Dikarya</taxon>
        <taxon>Ascomycota</taxon>
        <taxon>Pezizomycotina</taxon>
        <taxon>Sordariomycetes</taxon>
        <taxon>Hypocreomycetidae</taxon>
        <taxon>Glomerellales</taxon>
        <taxon>Glomerellaceae</taxon>
        <taxon>Colletotrichum</taxon>
        <taxon>Colletotrichum acutatum species complex</taxon>
    </lineage>
</organism>
<evidence type="ECO:0000313" key="3">
    <source>
        <dbReference type="Proteomes" id="UP001243989"/>
    </source>
</evidence>
<feature type="compositionally biased region" description="Polar residues" evidence="1">
    <location>
        <begin position="18"/>
        <end position="27"/>
    </location>
</feature>
<accession>A0AAJ0EB85</accession>
<evidence type="ECO:0000313" key="2">
    <source>
        <dbReference type="EMBL" id="KAK1625336.1"/>
    </source>
</evidence>
<sequence>MASSPASEIDVPGMKRWYSSNTQTQENSFDASDMEHQDAIANNSVDSVNDNQTQDNATSAKVGDSVSQSQQEWKCEAGTQV</sequence>
<evidence type="ECO:0000256" key="1">
    <source>
        <dbReference type="SAM" id="MobiDB-lite"/>
    </source>
</evidence>
<reference evidence="2" key="1">
    <citation type="submission" date="2021-06" db="EMBL/GenBank/DDBJ databases">
        <title>Comparative genomics, transcriptomics and evolutionary studies reveal genomic signatures of adaptation to plant cell wall in hemibiotrophic fungi.</title>
        <authorList>
            <consortium name="DOE Joint Genome Institute"/>
            <person name="Baroncelli R."/>
            <person name="Diaz J.F."/>
            <person name="Benocci T."/>
            <person name="Peng M."/>
            <person name="Battaglia E."/>
            <person name="Haridas S."/>
            <person name="Andreopoulos W."/>
            <person name="Labutti K."/>
            <person name="Pangilinan J."/>
            <person name="Floch G.L."/>
            <person name="Makela M.R."/>
            <person name="Henrissat B."/>
            <person name="Grigoriev I.V."/>
            <person name="Crouch J.A."/>
            <person name="De Vries R.P."/>
            <person name="Sukno S.A."/>
            <person name="Thon M.R."/>
        </authorList>
    </citation>
    <scope>NUCLEOTIDE SEQUENCE</scope>
    <source>
        <strain evidence="2">CBS 102054</strain>
    </source>
</reference>
<dbReference type="RefSeq" id="XP_060441331.1">
    <property type="nucleotide sequence ID" value="XM_060596523.1"/>
</dbReference>
<feature type="region of interest" description="Disordered" evidence="1">
    <location>
        <begin position="44"/>
        <end position="81"/>
    </location>
</feature>
<comment type="caution">
    <text evidence="2">The sequence shown here is derived from an EMBL/GenBank/DDBJ whole genome shotgun (WGS) entry which is preliminary data.</text>
</comment>
<dbReference type="AlphaFoldDB" id="A0AAJ0EB85"/>
<dbReference type="GeneID" id="85481385"/>
<feature type="compositionally biased region" description="Polar residues" evidence="1">
    <location>
        <begin position="44"/>
        <end position="72"/>
    </location>
</feature>
<keyword evidence="3" id="KW-1185">Reference proteome</keyword>
<gene>
    <name evidence="2" type="ORF">BDP81DRAFT_95506</name>
</gene>
<feature type="region of interest" description="Disordered" evidence="1">
    <location>
        <begin position="1"/>
        <end position="27"/>
    </location>
</feature>
<dbReference type="EMBL" id="JAHMHQ010000020">
    <property type="protein sequence ID" value="KAK1625336.1"/>
    <property type="molecule type" value="Genomic_DNA"/>
</dbReference>
<name>A0AAJ0EB85_9PEZI</name>